<evidence type="ECO:0000313" key="3">
    <source>
        <dbReference type="Proteomes" id="UP000233256"/>
    </source>
</evidence>
<dbReference type="Proteomes" id="UP000233256">
    <property type="component" value="Unassembled WGS sequence"/>
</dbReference>
<organism evidence="2 3">
    <name type="scientific">Candidatus Wallbacteria bacterium HGW-Wallbacteria-1</name>
    <dbReference type="NCBI Taxonomy" id="2013854"/>
    <lineage>
        <taxon>Bacteria</taxon>
        <taxon>Candidatus Walliibacteriota</taxon>
    </lineage>
</organism>
<dbReference type="Pfam" id="PF14559">
    <property type="entry name" value="TPR_19"/>
    <property type="match status" value="1"/>
</dbReference>
<dbReference type="EMBL" id="PGXC01000019">
    <property type="protein sequence ID" value="PKK89364.1"/>
    <property type="molecule type" value="Genomic_DNA"/>
</dbReference>
<reference evidence="2 3" key="1">
    <citation type="journal article" date="2017" name="ISME J.">
        <title>Potential for microbial H2 and metal transformations associated with novel bacteria and archaea in deep terrestrial subsurface sediments.</title>
        <authorList>
            <person name="Hernsdorf A.W."/>
            <person name="Amano Y."/>
            <person name="Miyakawa K."/>
            <person name="Ise K."/>
            <person name="Suzuki Y."/>
            <person name="Anantharaman K."/>
            <person name="Probst A."/>
            <person name="Burstein D."/>
            <person name="Thomas B.C."/>
            <person name="Banfield J.F."/>
        </authorList>
    </citation>
    <scope>NUCLEOTIDE SEQUENCE [LARGE SCALE GENOMIC DNA]</scope>
    <source>
        <strain evidence="2">HGW-Wallbacteria-1</strain>
    </source>
</reference>
<dbReference type="AlphaFoldDB" id="A0A2N1PLZ0"/>
<proteinExistence type="predicted"/>
<name>A0A2N1PLZ0_9BACT</name>
<evidence type="ECO:0000313" key="2">
    <source>
        <dbReference type="EMBL" id="PKK89364.1"/>
    </source>
</evidence>
<feature type="region of interest" description="Disordered" evidence="1">
    <location>
        <begin position="49"/>
        <end position="69"/>
    </location>
</feature>
<comment type="caution">
    <text evidence="2">The sequence shown here is derived from an EMBL/GenBank/DDBJ whole genome shotgun (WGS) entry which is preliminary data.</text>
</comment>
<accession>A0A2N1PLZ0</accession>
<sequence>MSESGFKSIVLLQLLFLSLVVLGPAFTLPDHNITVHIEHIRKVLQTDTPSLSADNEPSQANEASRNTSDASFDNSFPGNIISSLCSFGSAIGSAVDSFFRNSILNLFGSSGAEWKKNHLRGIELAEEADYAQALPFLEKALSMVPDKPCRTKYMVLLDLAECLNLSGDSEGALQLISSLPVAQPDINPDPQPDTSMNPSEPWKVPVLIIKYFPLPGKDFSVSDEAGLDRVEMGFPEWMEMNLGEAREKSTDITLDAIKALENGSRYLAYRNPDEIKAPSLKYLIVDTIERTEAMPVMDCPFYQVGNDNWTNRRWIVDYEKILKSINIKKYVEQLGVKEVWIWGYHREDLVIWESNMASPSGDVSNSANWSDFGKKDLPILNRTYTVFTYNITRGLSEVIEDHTHQLEAILRNRDYELFWNQFVGYFPAADRDRLVEDGKLSSSRRCGWAHFPPNGERDYDWNNSATATSDFLNWKPDGGQESTFDSSKWNGNSFDWFTLWRQTIPGKGNQLHWKGKKLNNWWYFIANWDHAIEKRIFLTD</sequence>
<evidence type="ECO:0000256" key="1">
    <source>
        <dbReference type="SAM" id="MobiDB-lite"/>
    </source>
</evidence>
<protein>
    <recommendedName>
        <fullName evidence="4">Tetratricopeptide repeat protein</fullName>
    </recommendedName>
</protein>
<gene>
    <name evidence="2" type="ORF">CVV64_14595</name>
</gene>
<evidence type="ECO:0008006" key="4">
    <source>
        <dbReference type="Google" id="ProtNLM"/>
    </source>
</evidence>